<keyword evidence="1" id="KW-1133">Transmembrane helix</keyword>
<reference evidence="2 3" key="1">
    <citation type="submission" date="2024-09" db="EMBL/GenBank/DDBJ databases">
        <authorList>
            <person name="Sun Q."/>
            <person name="Mori K."/>
        </authorList>
    </citation>
    <scope>NUCLEOTIDE SEQUENCE [LARGE SCALE GENOMIC DNA]</scope>
    <source>
        <strain evidence="2 3">NCAIM B.02529</strain>
    </source>
</reference>
<evidence type="ECO:0000313" key="3">
    <source>
        <dbReference type="Proteomes" id="UP001589836"/>
    </source>
</evidence>
<keyword evidence="3" id="KW-1185">Reference proteome</keyword>
<evidence type="ECO:0000313" key="2">
    <source>
        <dbReference type="EMBL" id="MFC0524379.1"/>
    </source>
</evidence>
<feature type="transmembrane region" description="Helical" evidence="1">
    <location>
        <begin position="37"/>
        <end position="58"/>
    </location>
</feature>
<dbReference type="Proteomes" id="UP001589836">
    <property type="component" value="Unassembled WGS sequence"/>
</dbReference>
<name>A0ABV6LPN9_9BACI</name>
<comment type="caution">
    <text evidence="2">The sequence shown here is derived from an EMBL/GenBank/DDBJ whole genome shotgun (WGS) entry which is preliminary data.</text>
</comment>
<dbReference type="EMBL" id="JBHLTP010000011">
    <property type="protein sequence ID" value="MFC0524379.1"/>
    <property type="molecule type" value="Genomic_DNA"/>
</dbReference>
<proteinExistence type="predicted"/>
<evidence type="ECO:0000256" key="1">
    <source>
        <dbReference type="SAM" id="Phobius"/>
    </source>
</evidence>
<organism evidence="2 3">
    <name type="scientific">Pontibacillus salicampi</name>
    <dbReference type="NCBI Taxonomy" id="1449801"/>
    <lineage>
        <taxon>Bacteria</taxon>
        <taxon>Bacillati</taxon>
        <taxon>Bacillota</taxon>
        <taxon>Bacilli</taxon>
        <taxon>Bacillales</taxon>
        <taxon>Bacillaceae</taxon>
        <taxon>Pontibacillus</taxon>
    </lineage>
</organism>
<keyword evidence="1" id="KW-0812">Transmembrane</keyword>
<feature type="transmembrane region" description="Helical" evidence="1">
    <location>
        <begin position="70"/>
        <end position="93"/>
    </location>
</feature>
<accession>A0ABV6LPN9</accession>
<protein>
    <submittedName>
        <fullName evidence="2">Uncharacterized protein</fullName>
    </submittedName>
</protein>
<dbReference type="RefSeq" id="WP_377348297.1">
    <property type="nucleotide sequence ID" value="NZ_JBHLTP010000011.1"/>
</dbReference>
<gene>
    <name evidence="2" type="ORF">ACFFGV_12460</name>
</gene>
<keyword evidence="1" id="KW-0472">Membrane</keyword>
<sequence>MDLRVILALYCLVIILMVPISYAYVTWMKKHTPYHAAHLYVGMCIIILVGYMVTIRWFSITHKHSLEISYQGMLVSFIVSIVSTVVYFLVCLLPNHHKKAAFASKGG</sequence>
<feature type="transmembrane region" description="Helical" evidence="1">
    <location>
        <begin position="6"/>
        <end position="25"/>
    </location>
</feature>